<sequence length="633" mass="68034">MTDQPPIPTLRDTLAAATDELLAFRNEQGYWEGELSSSALSTATAVCALRRYLGCVSGLPEDRRRAIELLVRQGLAWLAAHQNDDGGFGDTTLSLSNISTTALCWAAFSGEEAAYGQAEKAVRAWLADAAGGLDPPTLAAAIRRRYGKDHTFSVPILTTLALHDRLGAGRDAWRLAPQLPFELAACPPAWYAKVKLPVVSYALPALIAIGLVRHSNRPTRNPLTRAARGMTRRRVLSVLQSIQPDGGGFLEATPLTSFVTLGLLGAGEAACPVVEQAVEFLVRSARPDGSWPIDTNLATWVTTLSVNALDAGGWISKRMPLSEQGAVRDWLHGQQLKQVHPYTQAAPGGWAWTDLPGGVPDADDTPGALLALRALADADEDRARLRESAIAGIVWLVDLQNADGGMPTFCRGWGTLPFDRSSCDITAHGLRALHAWRSVLPEALTHRARRAERAALAYLARQQRPDGGWAPLWFGNQHAVAVDETNLTYGTSRVLVALAEIGCHAADGDRQLPNAVRGLQYMISLQNEDGGWGGGPATPSSIEETALAVEALAAFADRAPDGRVAESVRRGAAWLVEHTAGGREFPATPIGFYFAKLWYYERMYPVVYTVAALGRAIRVLEPSAVAPHVEAPA</sequence>
<dbReference type="Pfam" id="PF00432">
    <property type="entry name" value="Prenyltrans"/>
    <property type="match status" value="1"/>
</dbReference>
<dbReference type="EC" id="4.2.1.137" evidence="6"/>
<keyword evidence="6" id="KW-0456">Lyase</keyword>
<evidence type="ECO:0000256" key="2">
    <source>
        <dbReference type="ARBA" id="ARBA00009755"/>
    </source>
</evidence>
<comment type="similarity">
    <text evidence="2">Belongs to the terpene cyclase/mutase family.</text>
</comment>
<dbReference type="InterPro" id="IPR018333">
    <property type="entry name" value="Squalene_cyclase"/>
</dbReference>
<comment type="pathway">
    <text evidence="1">Secondary metabolite biosynthesis; hopanoid biosynthesis.</text>
</comment>
<evidence type="ECO:0000313" key="6">
    <source>
        <dbReference type="EMBL" id="TWT36551.1"/>
    </source>
</evidence>
<dbReference type="EMBL" id="SIHJ01000001">
    <property type="protein sequence ID" value="TWT36551.1"/>
    <property type="molecule type" value="Genomic_DNA"/>
</dbReference>
<comment type="caution">
    <text evidence="6">The sequence shown here is derived from an EMBL/GenBank/DDBJ whole genome shotgun (WGS) entry which is preliminary data.</text>
</comment>
<name>A0A5C5VEH3_9BACT</name>
<proteinExistence type="inferred from homology"/>
<dbReference type="AlphaFoldDB" id="A0A5C5VEH3"/>
<dbReference type="UniPathway" id="UPA00337"/>
<keyword evidence="7" id="KW-1185">Reference proteome</keyword>
<evidence type="ECO:0000313" key="7">
    <source>
        <dbReference type="Proteomes" id="UP000316714"/>
    </source>
</evidence>
<feature type="domain" description="Prenyltransferase alpha-alpha toroid" evidence="4">
    <location>
        <begin position="68"/>
        <end position="126"/>
    </location>
</feature>
<dbReference type="GO" id="GO:0016866">
    <property type="term" value="F:intramolecular transferase activity"/>
    <property type="evidence" value="ECO:0007669"/>
    <property type="project" value="InterPro"/>
</dbReference>
<accession>A0A5C5VEH3</accession>
<dbReference type="GO" id="GO:0016104">
    <property type="term" value="P:triterpenoid biosynthetic process"/>
    <property type="evidence" value="ECO:0007669"/>
    <property type="project" value="InterPro"/>
</dbReference>
<evidence type="ECO:0000256" key="3">
    <source>
        <dbReference type="ARBA" id="ARBA00022737"/>
    </source>
</evidence>
<dbReference type="InterPro" id="IPR001330">
    <property type="entry name" value="Prenyltrans"/>
</dbReference>
<dbReference type="PANTHER" id="PTHR11764">
    <property type="entry name" value="TERPENE CYCLASE/MUTASE FAMILY MEMBER"/>
    <property type="match status" value="1"/>
</dbReference>
<evidence type="ECO:0000256" key="1">
    <source>
        <dbReference type="ARBA" id="ARBA00004999"/>
    </source>
</evidence>
<dbReference type="InterPro" id="IPR032696">
    <property type="entry name" value="SQ_cyclase_C"/>
</dbReference>
<dbReference type="RefSeq" id="WP_228714537.1">
    <property type="nucleotide sequence ID" value="NZ_SIHJ01000001.1"/>
</dbReference>
<protein>
    <submittedName>
        <fullName evidence="6">Sporulenol synthase</fullName>
        <ecNumber evidence="6">4.2.1.137</ecNumber>
    </submittedName>
</protein>
<evidence type="ECO:0000259" key="5">
    <source>
        <dbReference type="Pfam" id="PF13243"/>
    </source>
</evidence>
<dbReference type="Proteomes" id="UP000316714">
    <property type="component" value="Unassembled WGS sequence"/>
</dbReference>
<dbReference type="InterPro" id="IPR008930">
    <property type="entry name" value="Terpenoid_cyclase/PrenylTrfase"/>
</dbReference>
<dbReference type="SUPFAM" id="SSF48239">
    <property type="entry name" value="Terpenoid cyclases/Protein prenyltransferases"/>
    <property type="match status" value="2"/>
</dbReference>
<evidence type="ECO:0000259" key="4">
    <source>
        <dbReference type="Pfam" id="PF00432"/>
    </source>
</evidence>
<dbReference type="GO" id="GO:0005811">
    <property type="term" value="C:lipid droplet"/>
    <property type="evidence" value="ECO:0007669"/>
    <property type="project" value="InterPro"/>
</dbReference>
<dbReference type="PANTHER" id="PTHR11764:SF20">
    <property type="entry name" value="LANOSTEROL SYNTHASE"/>
    <property type="match status" value="1"/>
</dbReference>
<keyword evidence="3" id="KW-0677">Repeat</keyword>
<dbReference type="Pfam" id="PF13243">
    <property type="entry name" value="SQHop_cyclase_C"/>
    <property type="match status" value="1"/>
</dbReference>
<dbReference type="Gene3D" id="1.50.10.20">
    <property type="match status" value="3"/>
</dbReference>
<dbReference type="GO" id="GO:0016829">
    <property type="term" value="F:lyase activity"/>
    <property type="evidence" value="ECO:0007669"/>
    <property type="project" value="UniProtKB-KW"/>
</dbReference>
<gene>
    <name evidence="6" type="primary">sqhC</name>
    <name evidence="6" type="ORF">KOR34_14570</name>
</gene>
<feature type="domain" description="Squalene cyclase C-terminal" evidence="5">
    <location>
        <begin position="300"/>
        <end position="615"/>
    </location>
</feature>
<reference evidence="6 7" key="1">
    <citation type="submission" date="2019-02" db="EMBL/GenBank/DDBJ databases">
        <title>Deep-cultivation of Planctomycetes and their phenomic and genomic characterization uncovers novel biology.</title>
        <authorList>
            <person name="Wiegand S."/>
            <person name="Jogler M."/>
            <person name="Boedeker C."/>
            <person name="Pinto D."/>
            <person name="Vollmers J."/>
            <person name="Rivas-Marin E."/>
            <person name="Kohn T."/>
            <person name="Peeters S.H."/>
            <person name="Heuer A."/>
            <person name="Rast P."/>
            <person name="Oberbeckmann S."/>
            <person name="Bunk B."/>
            <person name="Jeske O."/>
            <person name="Meyerdierks A."/>
            <person name="Storesund J.E."/>
            <person name="Kallscheuer N."/>
            <person name="Luecker S."/>
            <person name="Lage O.M."/>
            <person name="Pohl T."/>
            <person name="Merkel B.J."/>
            <person name="Hornburger P."/>
            <person name="Mueller R.-W."/>
            <person name="Bruemmer F."/>
            <person name="Labrenz M."/>
            <person name="Spormann A.M."/>
            <person name="Op Den Camp H."/>
            <person name="Overmann J."/>
            <person name="Amann R."/>
            <person name="Jetten M.S.M."/>
            <person name="Mascher T."/>
            <person name="Medema M.H."/>
            <person name="Devos D.P."/>
            <person name="Kaster A.-K."/>
            <person name="Ovreas L."/>
            <person name="Rohde M."/>
            <person name="Galperin M.Y."/>
            <person name="Jogler C."/>
        </authorList>
    </citation>
    <scope>NUCLEOTIDE SEQUENCE [LARGE SCALE GENOMIC DNA]</scope>
    <source>
        <strain evidence="6 7">KOR34</strain>
    </source>
</reference>
<organism evidence="6 7">
    <name type="scientific">Posidoniimonas corsicana</name>
    <dbReference type="NCBI Taxonomy" id="1938618"/>
    <lineage>
        <taxon>Bacteria</taxon>
        <taxon>Pseudomonadati</taxon>
        <taxon>Planctomycetota</taxon>
        <taxon>Planctomycetia</taxon>
        <taxon>Pirellulales</taxon>
        <taxon>Lacipirellulaceae</taxon>
        <taxon>Posidoniimonas</taxon>
    </lineage>
</organism>